<feature type="repeat" description="TPR" evidence="3">
    <location>
        <begin position="163"/>
        <end position="196"/>
    </location>
</feature>
<evidence type="ECO:0000256" key="2">
    <source>
        <dbReference type="ARBA" id="ARBA00022803"/>
    </source>
</evidence>
<dbReference type="Pfam" id="PF13432">
    <property type="entry name" value="TPR_16"/>
    <property type="match status" value="1"/>
</dbReference>
<organism evidence="5 6">
    <name type="scientific">Methyloceanibacter stevinii</name>
    <dbReference type="NCBI Taxonomy" id="1774970"/>
    <lineage>
        <taxon>Bacteria</taxon>
        <taxon>Pseudomonadati</taxon>
        <taxon>Pseudomonadota</taxon>
        <taxon>Alphaproteobacteria</taxon>
        <taxon>Hyphomicrobiales</taxon>
        <taxon>Hyphomicrobiaceae</taxon>
        <taxon>Methyloceanibacter</taxon>
    </lineage>
</organism>
<comment type="caution">
    <text evidence="5">The sequence shown here is derived from an EMBL/GenBank/DDBJ whole genome shotgun (WGS) entry which is preliminary data.</text>
</comment>
<dbReference type="PROSITE" id="PS50293">
    <property type="entry name" value="TPR_REGION"/>
    <property type="match status" value="1"/>
</dbReference>
<evidence type="ECO:0000256" key="4">
    <source>
        <dbReference type="SAM" id="MobiDB-lite"/>
    </source>
</evidence>
<reference evidence="5 6" key="1">
    <citation type="journal article" date="2016" name="Environ. Microbiol.">
        <title>New Methyloceanibacter diversity from North Sea sediments includes methanotroph containing solely the soluble methane monooxygenase.</title>
        <authorList>
            <person name="Vekeman B."/>
            <person name="Kerckhof F.M."/>
            <person name="Cremers G."/>
            <person name="de Vos P."/>
            <person name="Vandamme P."/>
            <person name="Boon N."/>
            <person name="Op den Camp H.J."/>
            <person name="Heylen K."/>
        </authorList>
    </citation>
    <scope>NUCLEOTIDE SEQUENCE [LARGE SCALE GENOMIC DNA]</scope>
    <source>
        <strain evidence="5 6">R-67176</strain>
    </source>
</reference>
<evidence type="ECO:0000256" key="3">
    <source>
        <dbReference type="PROSITE-ProRule" id="PRU00339"/>
    </source>
</evidence>
<evidence type="ECO:0000313" key="5">
    <source>
        <dbReference type="EMBL" id="ODR96551.1"/>
    </source>
</evidence>
<accession>A0A1E3VTC8</accession>
<keyword evidence="6" id="KW-1185">Reference proteome</keyword>
<dbReference type="SMART" id="SM00028">
    <property type="entry name" value="TPR"/>
    <property type="match status" value="3"/>
</dbReference>
<dbReference type="EMBL" id="LPWE01000004">
    <property type="protein sequence ID" value="ODR96551.1"/>
    <property type="molecule type" value="Genomic_DNA"/>
</dbReference>
<dbReference type="AlphaFoldDB" id="A0A1E3VTC8"/>
<keyword evidence="2 3" id="KW-0802">TPR repeat</keyword>
<dbReference type="STRING" id="1774970.AUC70_14845"/>
<dbReference type="InterPro" id="IPR019734">
    <property type="entry name" value="TPR_rpt"/>
</dbReference>
<dbReference type="InterPro" id="IPR011990">
    <property type="entry name" value="TPR-like_helical_dom_sf"/>
</dbReference>
<protein>
    <submittedName>
        <fullName evidence="5">Uncharacterized protein</fullName>
    </submittedName>
</protein>
<dbReference type="SUPFAM" id="SSF48452">
    <property type="entry name" value="TPR-like"/>
    <property type="match status" value="1"/>
</dbReference>
<dbReference type="InterPro" id="IPR050498">
    <property type="entry name" value="Ycf3"/>
</dbReference>
<keyword evidence="1" id="KW-0677">Repeat</keyword>
<evidence type="ECO:0000313" key="6">
    <source>
        <dbReference type="Proteomes" id="UP000094172"/>
    </source>
</evidence>
<proteinExistence type="predicted"/>
<gene>
    <name evidence="5" type="ORF">AUC70_14845</name>
</gene>
<dbReference type="PANTHER" id="PTHR44858">
    <property type="entry name" value="TETRATRICOPEPTIDE REPEAT PROTEIN 6"/>
    <property type="match status" value="1"/>
</dbReference>
<feature type="repeat" description="TPR" evidence="3">
    <location>
        <begin position="197"/>
        <end position="230"/>
    </location>
</feature>
<name>A0A1E3VTC8_9HYPH</name>
<evidence type="ECO:0000256" key="1">
    <source>
        <dbReference type="ARBA" id="ARBA00022737"/>
    </source>
</evidence>
<dbReference type="Gene3D" id="1.25.40.10">
    <property type="entry name" value="Tetratricopeptide repeat domain"/>
    <property type="match status" value="1"/>
</dbReference>
<feature type="region of interest" description="Disordered" evidence="4">
    <location>
        <begin position="28"/>
        <end position="72"/>
    </location>
</feature>
<dbReference type="PANTHER" id="PTHR44858:SF1">
    <property type="entry name" value="UDP-N-ACETYLGLUCOSAMINE--PEPTIDE N-ACETYLGLUCOSAMINYLTRANSFERASE SPINDLY-RELATED"/>
    <property type="match status" value="1"/>
</dbReference>
<dbReference type="Proteomes" id="UP000094172">
    <property type="component" value="Unassembled WGS sequence"/>
</dbReference>
<sequence length="249" mass="26474">MLGVAFLVPAPVRAGPPTVLAQFFEEFDGEAQRPPGEDPGLGGLDFEDLEENDLGAGPERVPGWASGEAPGDGEGAIAGAVPPAFDPAERPLLLEGLYERLAQAKSPTEAAPITEAIEELWSMSGSDTVDLLMSRATLFANESDVDLSLAVLDAVVDIAPEEAEAWYLRAKVNVLAGKPERALADLRQALNLDDKHYRAITDLGLVLEQLGAKKEALKAYRQALAVNPYMDDAQAGVDALSREVEGQDI</sequence>
<dbReference type="PROSITE" id="PS50005">
    <property type="entry name" value="TPR"/>
    <property type="match status" value="2"/>
</dbReference>